<dbReference type="RefSeq" id="WP_021474904.1">
    <property type="nucleotide sequence ID" value="NZ_AVPH01000002.1"/>
</dbReference>
<evidence type="ECO:0000259" key="2">
    <source>
        <dbReference type="Pfam" id="PF07859"/>
    </source>
</evidence>
<organism evidence="3 4">
    <name type="scientific">Pseudogulbenkiania ferrooxidans EGD-HP2</name>
    <dbReference type="NCBI Taxonomy" id="1388764"/>
    <lineage>
        <taxon>Bacteria</taxon>
        <taxon>Pseudomonadati</taxon>
        <taxon>Pseudomonadota</taxon>
        <taxon>Betaproteobacteria</taxon>
        <taxon>Neisseriales</taxon>
        <taxon>Chromobacteriaceae</taxon>
        <taxon>Pseudogulbenkiania</taxon>
    </lineage>
</organism>
<dbReference type="Proteomes" id="UP000016426">
    <property type="component" value="Unassembled WGS sequence"/>
</dbReference>
<evidence type="ECO:0000313" key="4">
    <source>
        <dbReference type="Proteomes" id="UP000016426"/>
    </source>
</evidence>
<sequence>MPLDPHIADFLAALPAGGDSASLDDIRRATERDLSALHGPLQPVARVETFTVAAGDGHPLRVRAYWPERAVQSAAPQPAIVFAHGGGWCLCSLELYDNPCRALANASQCVVLSVDYRLAPEHRFPVPLEDFYSGVAWVFAQAERLGIDPARIAVGGDSAGGNLAAAACLLARDRNGPAIAHQLLLYPALDDRLAMDSHAAYADGYYLTRDIMAFCWETYLAETGEGRPAYAAPMRTATLERLPPATILACEYDPLRDEGEAYARRLRAAAVPAHDERLDGMVHGCIHMLGLTPAAEALFARSGMLIRAALSA</sequence>
<dbReference type="EMBL" id="AVPH01000002">
    <property type="protein sequence ID" value="ERE21177.1"/>
    <property type="molecule type" value="Genomic_DNA"/>
</dbReference>
<evidence type="ECO:0000256" key="1">
    <source>
        <dbReference type="ARBA" id="ARBA00022801"/>
    </source>
</evidence>
<dbReference type="PANTHER" id="PTHR48081:SF8">
    <property type="entry name" value="ALPHA_BETA HYDROLASE FOLD-3 DOMAIN-CONTAINING PROTEIN-RELATED"/>
    <property type="match status" value="1"/>
</dbReference>
<dbReference type="PANTHER" id="PTHR48081">
    <property type="entry name" value="AB HYDROLASE SUPERFAMILY PROTEIN C4A8.06C"/>
    <property type="match status" value="1"/>
</dbReference>
<comment type="caution">
    <text evidence="3">The sequence shown here is derived from an EMBL/GenBank/DDBJ whole genome shotgun (WGS) entry which is preliminary data.</text>
</comment>
<keyword evidence="4" id="KW-1185">Reference proteome</keyword>
<dbReference type="Pfam" id="PF07859">
    <property type="entry name" value="Abhydrolase_3"/>
    <property type="match status" value="1"/>
</dbReference>
<name>A0ABN0NCV3_9NEIS</name>
<feature type="domain" description="Alpha/beta hydrolase fold-3" evidence="2">
    <location>
        <begin position="80"/>
        <end position="286"/>
    </location>
</feature>
<reference evidence="3 4" key="1">
    <citation type="journal article" date="2013" name="Genome Announc.">
        <title>Genome Sequence of the Pigment-Producing Bacterium Pseudogulbenkiania ferrooxidans, Isolated from Loktak Lake.</title>
        <authorList>
            <person name="Puranik S."/>
            <person name="Talkal R."/>
            <person name="Qureshi A."/>
            <person name="Khardenavis A."/>
            <person name="Kapley A."/>
            <person name="Purohit H.J."/>
        </authorList>
    </citation>
    <scope>NUCLEOTIDE SEQUENCE [LARGE SCALE GENOMIC DNA]</scope>
    <source>
        <strain evidence="3 4">EGD-HP2</strain>
    </source>
</reference>
<dbReference type="Gene3D" id="3.40.50.1820">
    <property type="entry name" value="alpha/beta hydrolase"/>
    <property type="match status" value="1"/>
</dbReference>
<evidence type="ECO:0000313" key="3">
    <source>
        <dbReference type="EMBL" id="ERE21177.1"/>
    </source>
</evidence>
<dbReference type="InterPro" id="IPR013094">
    <property type="entry name" value="AB_hydrolase_3"/>
</dbReference>
<keyword evidence="1" id="KW-0378">Hydrolase</keyword>
<protein>
    <recommendedName>
        <fullName evidence="2">Alpha/beta hydrolase fold-3 domain-containing protein</fullName>
    </recommendedName>
</protein>
<dbReference type="InterPro" id="IPR029058">
    <property type="entry name" value="AB_hydrolase_fold"/>
</dbReference>
<proteinExistence type="predicted"/>
<gene>
    <name evidence="3" type="ORF">O166_02535</name>
</gene>
<accession>A0ABN0NCV3</accession>
<dbReference type="SUPFAM" id="SSF53474">
    <property type="entry name" value="alpha/beta-Hydrolases"/>
    <property type="match status" value="1"/>
</dbReference>
<dbReference type="InterPro" id="IPR050300">
    <property type="entry name" value="GDXG_lipolytic_enzyme"/>
</dbReference>